<dbReference type="InterPro" id="IPR027417">
    <property type="entry name" value="P-loop_NTPase"/>
</dbReference>
<accession>A0A8H7SF55</accession>
<evidence type="ECO:0000256" key="4">
    <source>
        <dbReference type="ARBA" id="ARBA00022741"/>
    </source>
</evidence>
<feature type="short sequence motif" description="Q motif" evidence="15">
    <location>
        <begin position="386"/>
        <end position="414"/>
    </location>
</feature>
<feature type="compositionally biased region" description="Acidic residues" evidence="16">
    <location>
        <begin position="290"/>
        <end position="299"/>
    </location>
</feature>
<dbReference type="PROSITE" id="PS51194">
    <property type="entry name" value="HELICASE_CTER"/>
    <property type="match status" value="1"/>
</dbReference>
<feature type="region of interest" description="Disordered" evidence="16">
    <location>
        <begin position="269"/>
        <end position="387"/>
    </location>
</feature>
<dbReference type="Pfam" id="PF00271">
    <property type="entry name" value="Helicase_C"/>
    <property type="match status" value="1"/>
</dbReference>
<keyword evidence="3" id="KW-0690">Ribosome biogenesis</keyword>
<evidence type="ECO:0000256" key="2">
    <source>
        <dbReference type="ARBA" id="ARBA00012552"/>
    </source>
</evidence>
<comment type="subcellular location">
    <subcellularLocation>
        <location evidence="1">Nucleus</location>
        <location evidence="1">Nucleolus</location>
    </subcellularLocation>
</comment>
<dbReference type="InterPro" id="IPR014001">
    <property type="entry name" value="Helicase_ATP-bd"/>
</dbReference>
<feature type="compositionally biased region" description="Polar residues" evidence="16">
    <location>
        <begin position="895"/>
        <end position="910"/>
    </location>
</feature>
<reference evidence="20" key="1">
    <citation type="submission" date="2021-01" db="EMBL/GenBank/DDBJ databases">
        <title>Metabolic potential, ecology and presence of endohyphal bacteria is reflected in genomic diversity of Mucoromycotina.</title>
        <authorList>
            <person name="Muszewska A."/>
            <person name="Okrasinska A."/>
            <person name="Steczkiewicz K."/>
            <person name="Drgas O."/>
            <person name="Orlowska M."/>
            <person name="Perlinska-Lenart U."/>
            <person name="Aleksandrzak-Piekarczyk T."/>
            <person name="Szatraj K."/>
            <person name="Zielenkiewicz U."/>
            <person name="Pilsyk S."/>
            <person name="Malc E."/>
            <person name="Mieczkowski P."/>
            <person name="Kruszewska J.S."/>
            <person name="Biernat P."/>
            <person name="Pawlowska J."/>
        </authorList>
    </citation>
    <scope>NUCLEOTIDE SEQUENCE</scope>
    <source>
        <strain evidence="20">WA0000018081</strain>
    </source>
</reference>
<keyword evidence="7" id="KW-0067">ATP-binding</keyword>
<feature type="domain" description="Helicase C-terminal" evidence="18">
    <location>
        <begin position="621"/>
        <end position="776"/>
    </location>
</feature>
<evidence type="ECO:0000259" key="18">
    <source>
        <dbReference type="PROSITE" id="PS51194"/>
    </source>
</evidence>
<feature type="compositionally biased region" description="Basic and acidic residues" evidence="16">
    <location>
        <begin position="824"/>
        <end position="864"/>
    </location>
</feature>
<dbReference type="SMART" id="SM00487">
    <property type="entry name" value="DEXDc"/>
    <property type="match status" value="1"/>
</dbReference>
<evidence type="ECO:0000256" key="5">
    <source>
        <dbReference type="ARBA" id="ARBA00022801"/>
    </source>
</evidence>
<evidence type="ECO:0000256" key="7">
    <source>
        <dbReference type="ARBA" id="ARBA00022840"/>
    </source>
</evidence>
<keyword evidence="5" id="KW-0378">Hydrolase</keyword>
<dbReference type="GO" id="GO:0006364">
    <property type="term" value="P:rRNA processing"/>
    <property type="evidence" value="ECO:0007669"/>
    <property type="project" value="UniProtKB-ARBA"/>
</dbReference>
<dbReference type="GO" id="GO:0005829">
    <property type="term" value="C:cytosol"/>
    <property type="evidence" value="ECO:0007669"/>
    <property type="project" value="TreeGrafter"/>
</dbReference>
<dbReference type="Pfam" id="PF00270">
    <property type="entry name" value="DEAD"/>
    <property type="match status" value="1"/>
</dbReference>
<evidence type="ECO:0000256" key="1">
    <source>
        <dbReference type="ARBA" id="ARBA00004604"/>
    </source>
</evidence>
<dbReference type="SMART" id="SM00490">
    <property type="entry name" value="HELICc"/>
    <property type="match status" value="1"/>
</dbReference>
<dbReference type="Proteomes" id="UP000613177">
    <property type="component" value="Unassembled WGS sequence"/>
</dbReference>
<dbReference type="Gene3D" id="3.40.50.300">
    <property type="entry name" value="P-loop containing nucleotide triphosphate hydrolases"/>
    <property type="match status" value="2"/>
</dbReference>
<dbReference type="FunFam" id="3.40.50.300:FF:000842">
    <property type="entry name" value="ATP-dependent RNA helicase DRS1"/>
    <property type="match status" value="1"/>
</dbReference>
<dbReference type="GO" id="GO:0005730">
    <property type="term" value="C:nucleolus"/>
    <property type="evidence" value="ECO:0007669"/>
    <property type="project" value="UniProtKB-SubCell"/>
</dbReference>
<dbReference type="AlphaFoldDB" id="A0A8H7SF55"/>
<comment type="function">
    <text evidence="10">ATP-binding RNA helicase involved in ribosome assembly.</text>
</comment>
<gene>
    <name evidence="20" type="ORF">INT48_002474</name>
</gene>
<evidence type="ECO:0000256" key="8">
    <source>
        <dbReference type="ARBA" id="ARBA00022884"/>
    </source>
</evidence>
<feature type="compositionally biased region" description="Basic and acidic residues" evidence="16">
    <location>
        <begin position="366"/>
        <end position="385"/>
    </location>
</feature>
<dbReference type="GO" id="GO:0016787">
    <property type="term" value="F:hydrolase activity"/>
    <property type="evidence" value="ECO:0007669"/>
    <property type="project" value="UniProtKB-KW"/>
</dbReference>
<keyword evidence="9" id="KW-0539">Nucleus</keyword>
<dbReference type="InterPro" id="IPR011545">
    <property type="entry name" value="DEAD/DEAH_box_helicase_dom"/>
</dbReference>
<protein>
    <recommendedName>
        <fullName evidence="12">ATP-dependent RNA helicase DRS1</fullName>
        <ecNumber evidence="2">3.6.4.13</ecNumber>
    </recommendedName>
    <alternativeName>
        <fullName evidence="13">ATP-dependent RNA helicase drs1</fullName>
    </alternativeName>
</protein>
<organism evidence="20 21">
    <name type="scientific">Thamnidium elegans</name>
    <dbReference type="NCBI Taxonomy" id="101142"/>
    <lineage>
        <taxon>Eukaryota</taxon>
        <taxon>Fungi</taxon>
        <taxon>Fungi incertae sedis</taxon>
        <taxon>Mucoromycota</taxon>
        <taxon>Mucoromycotina</taxon>
        <taxon>Mucoromycetes</taxon>
        <taxon>Mucorales</taxon>
        <taxon>Mucorineae</taxon>
        <taxon>Mucoraceae</taxon>
        <taxon>Thamnidium</taxon>
    </lineage>
</organism>
<feature type="region of interest" description="Disordered" evidence="16">
    <location>
        <begin position="823"/>
        <end position="920"/>
    </location>
</feature>
<evidence type="ECO:0000256" key="6">
    <source>
        <dbReference type="ARBA" id="ARBA00022806"/>
    </source>
</evidence>
<feature type="domain" description="DEAD-box RNA helicase Q" evidence="19">
    <location>
        <begin position="386"/>
        <end position="414"/>
    </location>
</feature>
<dbReference type="InterPro" id="IPR001650">
    <property type="entry name" value="Helicase_C-like"/>
</dbReference>
<dbReference type="PROSITE" id="PS51195">
    <property type="entry name" value="Q_MOTIF"/>
    <property type="match status" value="1"/>
</dbReference>
<dbReference type="InterPro" id="IPR014014">
    <property type="entry name" value="RNA_helicase_DEAD_Q_motif"/>
</dbReference>
<evidence type="ECO:0000256" key="12">
    <source>
        <dbReference type="ARBA" id="ARBA00044078"/>
    </source>
</evidence>
<keyword evidence="21" id="KW-1185">Reference proteome</keyword>
<dbReference type="EC" id="3.6.4.13" evidence="2"/>
<keyword evidence="8" id="KW-0694">RNA-binding</keyword>
<name>A0A8H7SF55_9FUNG</name>
<comment type="caution">
    <text evidence="20">The sequence shown here is derived from an EMBL/GenBank/DDBJ whole genome shotgun (WGS) entry which is preliminary data.</text>
</comment>
<evidence type="ECO:0000259" key="17">
    <source>
        <dbReference type="PROSITE" id="PS51192"/>
    </source>
</evidence>
<evidence type="ECO:0000256" key="16">
    <source>
        <dbReference type="SAM" id="MobiDB-lite"/>
    </source>
</evidence>
<keyword evidence="4" id="KW-0547">Nucleotide-binding</keyword>
<evidence type="ECO:0000256" key="9">
    <source>
        <dbReference type="ARBA" id="ARBA00023242"/>
    </source>
</evidence>
<evidence type="ECO:0000313" key="20">
    <source>
        <dbReference type="EMBL" id="KAG2229229.1"/>
    </source>
</evidence>
<evidence type="ECO:0000256" key="3">
    <source>
        <dbReference type="ARBA" id="ARBA00022517"/>
    </source>
</evidence>
<dbReference type="PROSITE" id="PS51192">
    <property type="entry name" value="HELICASE_ATP_BIND_1"/>
    <property type="match status" value="1"/>
</dbReference>
<evidence type="ECO:0000256" key="14">
    <source>
        <dbReference type="ARBA" id="ARBA00047984"/>
    </source>
</evidence>
<dbReference type="EMBL" id="JAEPRE010000295">
    <property type="protein sequence ID" value="KAG2229229.1"/>
    <property type="molecule type" value="Genomic_DNA"/>
</dbReference>
<dbReference type="CDD" id="cd17947">
    <property type="entry name" value="DEADc_DDX27"/>
    <property type="match status" value="1"/>
</dbReference>
<dbReference type="PANTHER" id="PTHR47959:SF1">
    <property type="entry name" value="ATP-DEPENDENT RNA HELICASE DBPA"/>
    <property type="match status" value="1"/>
</dbReference>
<feature type="compositionally biased region" description="Acidic residues" evidence="16">
    <location>
        <begin position="336"/>
        <end position="365"/>
    </location>
</feature>
<feature type="compositionally biased region" description="Acidic residues" evidence="16">
    <location>
        <begin position="306"/>
        <end position="325"/>
    </location>
</feature>
<feature type="domain" description="Helicase ATP-binding" evidence="17">
    <location>
        <begin position="417"/>
        <end position="591"/>
    </location>
</feature>
<evidence type="ECO:0000256" key="15">
    <source>
        <dbReference type="PROSITE-ProRule" id="PRU00552"/>
    </source>
</evidence>
<dbReference type="GO" id="GO:0003723">
    <property type="term" value="F:RNA binding"/>
    <property type="evidence" value="ECO:0007669"/>
    <property type="project" value="UniProtKB-KW"/>
</dbReference>
<keyword evidence="6" id="KW-0347">Helicase</keyword>
<comment type="catalytic activity">
    <reaction evidence="14">
        <text>ATP + H2O = ADP + phosphate + H(+)</text>
        <dbReference type="Rhea" id="RHEA:13065"/>
        <dbReference type="ChEBI" id="CHEBI:15377"/>
        <dbReference type="ChEBI" id="CHEBI:15378"/>
        <dbReference type="ChEBI" id="CHEBI:30616"/>
        <dbReference type="ChEBI" id="CHEBI:43474"/>
        <dbReference type="ChEBI" id="CHEBI:456216"/>
        <dbReference type="EC" id="3.6.4.13"/>
    </reaction>
</comment>
<proteinExistence type="inferred from homology"/>
<evidence type="ECO:0000256" key="13">
    <source>
        <dbReference type="ARBA" id="ARBA00044094"/>
    </source>
</evidence>
<dbReference type="InterPro" id="IPR000629">
    <property type="entry name" value="RNA-helicase_DEAD-box_CS"/>
</dbReference>
<dbReference type="CDD" id="cd18787">
    <property type="entry name" value="SF2_C_DEAD"/>
    <property type="match status" value="1"/>
</dbReference>
<comment type="similarity">
    <text evidence="11">Belongs to the DEAD box helicase family. DDX27/DRS1 subfamily.</text>
</comment>
<evidence type="ECO:0000256" key="11">
    <source>
        <dbReference type="ARBA" id="ARBA00043999"/>
    </source>
</evidence>
<evidence type="ECO:0000313" key="21">
    <source>
        <dbReference type="Proteomes" id="UP000613177"/>
    </source>
</evidence>
<dbReference type="InterPro" id="IPR050079">
    <property type="entry name" value="DEAD_box_RNA_helicase"/>
</dbReference>
<dbReference type="GO" id="GO:0005524">
    <property type="term" value="F:ATP binding"/>
    <property type="evidence" value="ECO:0007669"/>
    <property type="project" value="UniProtKB-KW"/>
</dbReference>
<dbReference type="PANTHER" id="PTHR47959">
    <property type="entry name" value="ATP-DEPENDENT RNA HELICASE RHLE-RELATED"/>
    <property type="match status" value="1"/>
</dbReference>
<dbReference type="GO" id="GO:0003724">
    <property type="term" value="F:RNA helicase activity"/>
    <property type="evidence" value="ECO:0007669"/>
    <property type="project" value="UniProtKB-EC"/>
</dbReference>
<dbReference type="SUPFAM" id="SSF52540">
    <property type="entry name" value="P-loop containing nucleoside triphosphate hydrolases"/>
    <property type="match status" value="1"/>
</dbReference>
<evidence type="ECO:0000259" key="19">
    <source>
        <dbReference type="PROSITE" id="PS51195"/>
    </source>
</evidence>
<evidence type="ECO:0000256" key="10">
    <source>
        <dbReference type="ARBA" id="ARBA00043881"/>
    </source>
</evidence>
<sequence length="920" mass="103914">MKKGSRNWCTSSRLGMFFKAGVHLKFKVSVHHYLQNTFSSYWLKTGAVFETSGVSISSSQDWPIGANVFKTLNYCVRWTSGLDTDASKESDEVILIAVPNMISSVEDLVYYSDRFNESKKKKKKWPTFFFCFFFSYPLLDLKSNKMGKNDDFVMTIEDDQDIVVEDPIEEIEEEEEVVTKKPIDKKMAKKLRKQANREKKQGIQATIKSDIEKKKKADKENDFDSEFTFSMDGGIAGRKDWDFSAARGMLKGKQGDADRTSIDDIIAKKRQDLKDQKKKAKQVQAKEESASEDEEDETSEFVGAASDDDNEEEEEKNDENEEDLALDGFGAGAERIEEDDDEEDSDSDTEEELTDGEAEDIEANSDEERKKEYFADESDEKRQNHESFASINLSRPILKGLSNVGFIKPTDIQARTIPIALMGKDICGGAVTGSGKTAAFIVPILERLLYRPRQTPSTRVLILCPTRELAAQVHSVAVKLANYTDITFALCVGGLSVKTQEQELKLKPDVVVATPGRLIDHVRNSTGFHLDACEILVMDEADRMLEDGFADELGEIIKACPRGRQTMLFSATMTDNVDQLVRMSLNNPVRLFVDPSNQAASRLIQEFVRIRQTRESDRAAVLLALCRKTFKEKVIVFFRSKAAAHQMKILFGLMGLSAAELHGNLTQEQRLEALERFRDNEVDYLLATDLAARGLDIKGIETVINYNMPTQFAQYLHRVGRTARAGRNGRSVTLVGEADRKMLKMAIKSSAGAQVKNRVVNHEVVQRYKQKVESLGPQIKEVLAEEKQERAIRNAEMQLKKSENMLHHGAEIYARPARTWFQTETEKKQRQTAGKEDHKSNSGAKEDKTDEKPKEKRGKYDGMSRQKRRRMQAMEDDDAEEDGRSQKMAARAAKKSSQPTRLTQMRTPKTSGKGKKGGRK</sequence>
<dbReference type="PROSITE" id="PS00039">
    <property type="entry name" value="DEAD_ATP_HELICASE"/>
    <property type="match status" value="1"/>
</dbReference>